<organism evidence="4 5">
    <name type="scientific">Drosophila busckii</name>
    <name type="common">Fruit fly</name>
    <dbReference type="NCBI Taxonomy" id="30019"/>
    <lineage>
        <taxon>Eukaryota</taxon>
        <taxon>Metazoa</taxon>
        <taxon>Ecdysozoa</taxon>
        <taxon>Arthropoda</taxon>
        <taxon>Hexapoda</taxon>
        <taxon>Insecta</taxon>
        <taxon>Pterygota</taxon>
        <taxon>Neoptera</taxon>
        <taxon>Endopterygota</taxon>
        <taxon>Diptera</taxon>
        <taxon>Brachycera</taxon>
        <taxon>Muscomorpha</taxon>
        <taxon>Ephydroidea</taxon>
        <taxon>Drosophilidae</taxon>
        <taxon>Drosophila</taxon>
    </lineage>
</organism>
<evidence type="ECO:0000313" key="5">
    <source>
        <dbReference type="Proteomes" id="UP000494163"/>
    </source>
</evidence>
<accession>A0A0M5J4M1</accession>
<keyword evidence="3" id="KW-1133">Transmembrane helix</keyword>
<sequence>MSTARFARQGRVRICILMSMFVVLLMMIVIYHMSQQQLDETRAFRLRCEQNQERLNLELQSVRTDQVDAEKKLEITRVEKYNIQKSYDKQQNIENLLQLKNEAQMDKFKQLNAKYIELQSECVKSKKQHIKDTNAFEQKLEALLLQLQQLQQGKQQQQADAWKEKFEIFQGKYEEKIRDLQATITEFRAHCYYVPSSLQQQFLNADHSATPNASPTQRSRTSQITHSLERSRNNKSFNEQVQIVPKSIKAIEDVTEQQDMQILSSLVASSLVDSSHETNSSTQIAEDTENASKAPKGSSSGQPSLAIPPAKPSAEIRSDRKLPENVAPLIPYNFDGKAELALDPDTAAEELPKNKNNNRYLKMVNDLVLNKNLEAVDSGAHEVKDALNEQNFDLPIVGGEHNLFDSDLNVGHEPALNNKRLAAAIGDDDVILGDVALKPQNSLDGVNLNNEIAGDQGKDFADGVHLDDGIDEDQDEDDYNMPARKRGADAAIRN</sequence>
<feature type="compositionally biased region" description="Basic and acidic residues" evidence="2">
    <location>
        <begin position="457"/>
        <end position="468"/>
    </location>
</feature>
<proteinExistence type="predicted"/>
<evidence type="ECO:0000313" key="4">
    <source>
        <dbReference type="EMBL" id="ALC45906.1"/>
    </source>
</evidence>
<feature type="region of interest" description="Disordered" evidence="2">
    <location>
        <begin position="277"/>
        <end position="322"/>
    </location>
</feature>
<feature type="region of interest" description="Disordered" evidence="2">
    <location>
        <begin position="207"/>
        <end position="237"/>
    </location>
</feature>
<keyword evidence="1" id="KW-0175">Coiled coil</keyword>
<keyword evidence="5" id="KW-1185">Reference proteome</keyword>
<dbReference type="OMA" id="YDKEPQQ"/>
<feature type="compositionally biased region" description="Polar residues" evidence="2">
    <location>
        <begin position="207"/>
        <end position="226"/>
    </location>
</feature>
<feature type="compositionally biased region" description="Acidic residues" evidence="2">
    <location>
        <begin position="469"/>
        <end position="479"/>
    </location>
</feature>
<feature type="coiled-coil region" evidence="1">
    <location>
        <begin position="101"/>
        <end position="160"/>
    </location>
</feature>
<evidence type="ECO:0000256" key="1">
    <source>
        <dbReference type="SAM" id="Coils"/>
    </source>
</evidence>
<dbReference type="EMBL" id="CP012526">
    <property type="protein sequence ID" value="ALC45906.1"/>
    <property type="molecule type" value="Genomic_DNA"/>
</dbReference>
<feature type="region of interest" description="Disordered" evidence="2">
    <location>
        <begin position="457"/>
        <end position="494"/>
    </location>
</feature>
<dbReference type="SMR" id="A0A0M5J4M1"/>
<gene>
    <name evidence="4" type="ORF">Dbus_chr3Rg656</name>
</gene>
<keyword evidence="3" id="KW-0812">Transmembrane</keyword>
<keyword evidence="3" id="KW-0472">Membrane</keyword>
<dbReference type="AlphaFoldDB" id="A0A0M5J4M1"/>
<dbReference type="Proteomes" id="UP000494163">
    <property type="component" value="Chromosome 3R"/>
</dbReference>
<reference evidence="4 5" key="1">
    <citation type="submission" date="2015-08" db="EMBL/GenBank/DDBJ databases">
        <title>Ancestral chromatin configuration constrains chromatin evolution on differentiating sex chromosomes in Drosophila.</title>
        <authorList>
            <person name="Zhou Q."/>
            <person name="Bachtrog D."/>
        </authorList>
    </citation>
    <scope>NUCLEOTIDE SEQUENCE [LARGE SCALE GENOMIC DNA]</scope>
    <source>
        <tissue evidence="4">Whole larvae</tissue>
    </source>
</reference>
<feature type="transmembrane region" description="Helical" evidence="3">
    <location>
        <begin position="12"/>
        <end position="33"/>
    </location>
</feature>
<name>A0A0M5J4M1_DROBS</name>
<evidence type="ECO:0000256" key="2">
    <source>
        <dbReference type="SAM" id="MobiDB-lite"/>
    </source>
</evidence>
<dbReference type="STRING" id="30019.A0A0M5J4M1"/>
<evidence type="ECO:0000256" key="3">
    <source>
        <dbReference type="SAM" id="Phobius"/>
    </source>
</evidence>
<protein>
    <submittedName>
        <fullName evidence="4">CG12213</fullName>
    </submittedName>
</protein>
<dbReference type="OrthoDB" id="6288648at2759"/>